<feature type="compositionally biased region" description="Pro residues" evidence="7">
    <location>
        <begin position="1178"/>
        <end position="1191"/>
    </location>
</feature>
<feature type="region of interest" description="Disordered" evidence="7">
    <location>
        <begin position="1170"/>
        <end position="1228"/>
    </location>
</feature>
<dbReference type="Pfam" id="PF02460">
    <property type="entry name" value="Patched"/>
    <property type="match status" value="1"/>
</dbReference>
<feature type="compositionally biased region" description="Basic and acidic residues" evidence="7">
    <location>
        <begin position="1047"/>
        <end position="1060"/>
    </location>
</feature>
<feature type="compositionally biased region" description="Polar residues" evidence="7">
    <location>
        <begin position="1198"/>
        <end position="1226"/>
    </location>
</feature>
<feature type="compositionally biased region" description="Polar residues" evidence="7">
    <location>
        <begin position="1106"/>
        <end position="1116"/>
    </location>
</feature>
<dbReference type="WBParaSite" id="jg1128">
    <property type="protein sequence ID" value="jg1128"/>
    <property type="gene ID" value="jg1128"/>
</dbReference>
<dbReference type="GO" id="GO:0030659">
    <property type="term" value="C:cytoplasmic vesicle membrane"/>
    <property type="evidence" value="ECO:0007669"/>
    <property type="project" value="TreeGrafter"/>
</dbReference>
<evidence type="ECO:0000256" key="4">
    <source>
        <dbReference type="ARBA" id="ARBA00022989"/>
    </source>
</evidence>
<evidence type="ECO:0000256" key="5">
    <source>
        <dbReference type="ARBA" id="ARBA00023136"/>
    </source>
</evidence>
<feature type="domain" description="SSD" evidence="9">
    <location>
        <begin position="432"/>
        <end position="570"/>
    </location>
</feature>
<dbReference type="PROSITE" id="PS50156">
    <property type="entry name" value="SSD"/>
    <property type="match status" value="1"/>
</dbReference>
<feature type="transmembrane region" description="Helical" evidence="8">
    <location>
        <begin position="895"/>
        <end position="916"/>
    </location>
</feature>
<feature type="transmembrane region" description="Helical" evidence="8">
    <location>
        <begin position="461"/>
        <end position="484"/>
    </location>
</feature>
<evidence type="ECO:0000256" key="6">
    <source>
        <dbReference type="ARBA" id="ARBA00023180"/>
    </source>
</evidence>
<protein>
    <submittedName>
        <fullName evidence="11">SSD domain-containing protein</fullName>
    </submittedName>
</protein>
<dbReference type="InterPro" id="IPR000731">
    <property type="entry name" value="SSD"/>
</dbReference>
<dbReference type="PANTHER" id="PTHR10796:SF97">
    <property type="entry name" value="SSD DOMAIN-CONTAINING PROTEIN"/>
    <property type="match status" value="1"/>
</dbReference>
<dbReference type="InterPro" id="IPR003392">
    <property type="entry name" value="PTHD_SSD"/>
</dbReference>
<feature type="transmembrane region" description="Helical" evidence="8">
    <location>
        <begin position="402"/>
        <end position="424"/>
    </location>
</feature>
<feature type="transmembrane region" description="Helical" evidence="8">
    <location>
        <begin position="542"/>
        <end position="571"/>
    </location>
</feature>
<feature type="compositionally biased region" description="Polar residues" evidence="7">
    <location>
        <begin position="1082"/>
        <end position="1095"/>
    </location>
</feature>
<comment type="similarity">
    <text evidence="2">Belongs to the patched family.</text>
</comment>
<sequence length="1244" mass="140157">MYLICGQVVDGVRLSPSKSIEFTIMAPPHSAVVPVDSKNVADTDRSNESPPDSLRKRVTAQARPFGERRRSSILVGQRSLDLLAMDDPGQKGPKFVMFIIRQYKRWGYFIAKHDWKAMIVCLLISGLGLFKVLTTPQENDITGYSPYGARARDEYKTYNEFFSEDGLGITVYVFALAKDGGSMLRETHLEEVVNILDDALVNVTMFDRDRNSSVSFSEFCHSFCLINEPVRQFYNGFHIQKELMEKGQPLNGRLNLSYPISSIFGRSLTLQQNFYGIRYYNDHNNTLEDNFNVTAALLSKAIAAADTAIQDEDEEPGNSTMEESAGAQAHHITNMKSAKIVVLQFRAEHESGWTVEGVKKYEMDMVNHFQKNYNSELLTTYVFCKTYVEEEMVRAGLSLVPYLSMGFFVMSICSVTSVVARAFYMHQHSTPKIVLAIMACVLPFMSCATALGLMFTFGMRFASILCVIPFLVLSIGVDSSYLMIHEWQRVIKHCRDHPNRKNVDVGYRISEVLSEIGPAIMISTLTNVFADGVGAFTSSPEITLLCVGNLVSMVIAFIYQMTFYAGLMSLVGRYEVLSEKKDRAEYQASIRAAQLERIGNGVSKHKLTRQSTKFHDNTKHALSATMHRYVNFVSQKTVALTTVLIYFIYLAFSIYGISHMNINLTTQKLFTADSPLLALDKIRVQYQVPHFTMATVFVNRPGNLSDPARLKRMNQFVEDMEKIRGSWGPVGTQYFVRDFLTFESSFETSDSEPVDLDQEPSSNQTTALAVPQATPDGVFKEEDIRNFIDWPEYSYWGGFLKLNNETDRVEKFFFTTAYHGKELSIWTERGKMLNEWRRVVDQYSPEFNAAVFHEDGVFLDLIENMPTDTWQSVLGTLVCMAAVCFVFLNSLFTVVIASSCVLSICAGILGILSWWSIDLDPITMAAMVISIGFSVDIPHTCPTIITKLRFGSLTPLLKQNCLLFVHIYMSEVFVKTMVICVVLCNMHGLIFLPAFLILFDSAVQFFRKLSMRARRMRRKNDLDQQGDQLSSPSFKPNASPNPARNGKPGDKKHKLEEKQRPNFSYTSQDSAAGHIPQRHNLSRISSTTDNSNSTVCDRPELDFASDSEQTRAGSPVDTITLQETKPKQQAKQMLEAVEANHASVKQWLVYQKRMKKLSNKHQALPYQISTSITSPSTKIPPPPSEHPPPYTPFGGQAANDTLLPTAQPRSGQQAAAGQSNNRNSRVIQPRGIRKYLQYATKEIF</sequence>
<comment type="subcellular location">
    <subcellularLocation>
        <location evidence="1">Membrane</location>
        <topology evidence="1">Multi-pass membrane protein</topology>
    </subcellularLocation>
</comment>
<evidence type="ECO:0000256" key="8">
    <source>
        <dbReference type="SAM" id="Phobius"/>
    </source>
</evidence>
<evidence type="ECO:0000256" key="7">
    <source>
        <dbReference type="SAM" id="MobiDB-lite"/>
    </source>
</evidence>
<dbReference type="Gene3D" id="1.20.1640.10">
    <property type="entry name" value="Multidrug efflux transporter AcrB transmembrane domain"/>
    <property type="match status" value="2"/>
</dbReference>
<evidence type="ECO:0000259" key="9">
    <source>
        <dbReference type="PROSITE" id="PS50156"/>
    </source>
</evidence>
<evidence type="ECO:0000256" key="3">
    <source>
        <dbReference type="ARBA" id="ARBA00022692"/>
    </source>
</evidence>
<dbReference type="PANTHER" id="PTHR10796">
    <property type="entry name" value="PATCHED-RELATED"/>
    <property type="match status" value="1"/>
</dbReference>
<feature type="transmembrane region" description="Helical" evidence="8">
    <location>
        <begin position="869"/>
        <end position="888"/>
    </location>
</feature>
<name>A0A915CR01_9BILA</name>
<feature type="compositionally biased region" description="Polar residues" evidence="7">
    <location>
        <begin position="1061"/>
        <end position="1070"/>
    </location>
</feature>
<evidence type="ECO:0000313" key="11">
    <source>
        <dbReference type="WBParaSite" id="jg1128"/>
    </source>
</evidence>
<reference evidence="11" key="1">
    <citation type="submission" date="2022-11" db="UniProtKB">
        <authorList>
            <consortium name="WormBaseParasite"/>
        </authorList>
    </citation>
    <scope>IDENTIFICATION</scope>
</reference>
<keyword evidence="6" id="KW-0325">Glycoprotein</keyword>
<keyword evidence="5 8" id="KW-0472">Membrane</keyword>
<dbReference type="SUPFAM" id="SSF82866">
    <property type="entry name" value="Multidrug efflux transporter AcrB transmembrane domain"/>
    <property type="match status" value="2"/>
</dbReference>
<evidence type="ECO:0000256" key="2">
    <source>
        <dbReference type="ARBA" id="ARBA00005585"/>
    </source>
</evidence>
<evidence type="ECO:0000256" key="1">
    <source>
        <dbReference type="ARBA" id="ARBA00004141"/>
    </source>
</evidence>
<dbReference type="Proteomes" id="UP000887574">
    <property type="component" value="Unplaced"/>
</dbReference>
<keyword evidence="10" id="KW-1185">Reference proteome</keyword>
<feature type="transmembrane region" description="Helical" evidence="8">
    <location>
        <begin position="433"/>
        <end position="455"/>
    </location>
</feature>
<dbReference type="GO" id="GO:0006897">
    <property type="term" value="P:endocytosis"/>
    <property type="evidence" value="ECO:0007669"/>
    <property type="project" value="TreeGrafter"/>
</dbReference>
<feature type="compositionally biased region" description="Polar residues" evidence="7">
    <location>
        <begin position="1023"/>
        <end position="1042"/>
    </location>
</feature>
<dbReference type="GO" id="GO:0005886">
    <property type="term" value="C:plasma membrane"/>
    <property type="evidence" value="ECO:0007669"/>
    <property type="project" value="TreeGrafter"/>
</dbReference>
<keyword evidence="3 8" id="KW-0812">Transmembrane</keyword>
<proteinExistence type="inferred from homology"/>
<organism evidence="10 11">
    <name type="scientific">Ditylenchus dipsaci</name>
    <dbReference type="NCBI Taxonomy" id="166011"/>
    <lineage>
        <taxon>Eukaryota</taxon>
        <taxon>Metazoa</taxon>
        <taxon>Ecdysozoa</taxon>
        <taxon>Nematoda</taxon>
        <taxon>Chromadorea</taxon>
        <taxon>Rhabditida</taxon>
        <taxon>Tylenchina</taxon>
        <taxon>Tylenchomorpha</taxon>
        <taxon>Sphaerularioidea</taxon>
        <taxon>Anguinidae</taxon>
        <taxon>Anguininae</taxon>
        <taxon>Ditylenchus</taxon>
    </lineage>
</organism>
<feature type="region of interest" description="Disordered" evidence="7">
    <location>
        <begin position="38"/>
        <end position="64"/>
    </location>
</feature>
<dbReference type="AlphaFoldDB" id="A0A915CR01"/>
<feature type="region of interest" description="Disordered" evidence="7">
    <location>
        <begin position="1017"/>
        <end position="1116"/>
    </location>
</feature>
<dbReference type="InterPro" id="IPR051697">
    <property type="entry name" value="Patched_domain-protein"/>
</dbReference>
<accession>A0A915CR01</accession>
<evidence type="ECO:0000313" key="10">
    <source>
        <dbReference type="Proteomes" id="UP000887574"/>
    </source>
</evidence>
<dbReference type="GO" id="GO:0018996">
    <property type="term" value="P:molting cycle, collagen and cuticulin-based cuticle"/>
    <property type="evidence" value="ECO:0007669"/>
    <property type="project" value="TreeGrafter"/>
</dbReference>
<feature type="transmembrane region" description="Helical" evidence="8">
    <location>
        <begin position="638"/>
        <end position="657"/>
    </location>
</feature>
<keyword evidence="4 8" id="KW-1133">Transmembrane helix</keyword>